<dbReference type="EMBL" id="VIFX01000002">
    <property type="protein sequence ID" value="TQR88321.1"/>
    <property type="molecule type" value="Genomic_DNA"/>
</dbReference>
<dbReference type="RefSeq" id="WP_142550375.1">
    <property type="nucleotide sequence ID" value="NZ_VIFX01000002.1"/>
</dbReference>
<gene>
    <name evidence="1" type="ORF">D8S82_02080</name>
</gene>
<dbReference type="Proteomes" id="UP000315759">
    <property type="component" value="Unassembled WGS sequence"/>
</dbReference>
<organism evidence="1 2">
    <name type="scientific">Mycolicibacterium hodleri</name>
    <dbReference type="NCBI Taxonomy" id="49897"/>
    <lineage>
        <taxon>Bacteria</taxon>
        <taxon>Bacillati</taxon>
        <taxon>Actinomycetota</taxon>
        <taxon>Actinomycetes</taxon>
        <taxon>Mycobacteriales</taxon>
        <taxon>Mycobacteriaceae</taxon>
        <taxon>Mycolicibacterium</taxon>
    </lineage>
</organism>
<protein>
    <submittedName>
        <fullName evidence="1">Glycosyltransferase family 4 protein</fullName>
    </submittedName>
</protein>
<accession>A0A544W7W3</accession>
<dbReference type="Gene3D" id="3.40.50.2000">
    <property type="entry name" value="Glycogen Phosphorylase B"/>
    <property type="match status" value="2"/>
</dbReference>
<keyword evidence="2" id="KW-1185">Reference proteome</keyword>
<comment type="caution">
    <text evidence="1">The sequence shown here is derived from an EMBL/GenBank/DDBJ whole genome shotgun (WGS) entry which is preliminary data.</text>
</comment>
<name>A0A544W7W3_9MYCO</name>
<dbReference type="AlphaFoldDB" id="A0A544W7W3"/>
<reference evidence="1 2" key="1">
    <citation type="submission" date="2018-10" db="EMBL/GenBank/DDBJ databases">
        <title>Draft genome of Mycobacterium hodleri strain B.</title>
        <authorList>
            <person name="Amande T.J."/>
            <person name="Mcgenity T.J."/>
        </authorList>
    </citation>
    <scope>NUCLEOTIDE SEQUENCE [LARGE SCALE GENOMIC DNA]</scope>
    <source>
        <strain evidence="1 2">B</strain>
    </source>
</reference>
<keyword evidence="1" id="KW-0808">Transferase</keyword>
<dbReference type="SUPFAM" id="SSF53756">
    <property type="entry name" value="UDP-Glycosyltransferase/glycogen phosphorylase"/>
    <property type="match status" value="1"/>
</dbReference>
<evidence type="ECO:0000313" key="1">
    <source>
        <dbReference type="EMBL" id="TQR88321.1"/>
    </source>
</evidence>
<evidence type="ECO:0000313" key="2">
    <source>
        <dbReference type="Proteomes" id="UP000315759"/>
    </source>
</evidence>
<dbReference type="GO" id="GO:0016740">
    <property type="term" value="F:transferase activity"/>
    <property type="evidence" value="ECO:0007669"/>
    <property type="project" value="UniProtKB-KW"/>
</dbReference>
<proteinExistence type="predicted"/>
<sequence>MLTVASIPAGHPYVQSVVDTSRVTLLPDPVPPGATLPGQWWPPRLLDPEYLRGHVGAFDVLHVHFGFEAISLDALLEVVEILDHGGVPLVLTVHDLHNPHFADRTLHLAQLDVLVPAAAVVVTLTNGAAAEIRRRWARDAVVLPHPHVLPIDAVGAARPSRHDPVVAVHGKGLRANIRPWPILDALLDGDLPSHRLRLDLDDGAMAIPGSADRVARYRRAGVDVRVHGRFSDTELIGYLTEVDVAVLPYVFGTHSGWVEAYHDAGTTVLTPDCGFFTEQHGTLEFGYGPDGLDETGLLRAVTTALTALRPTRGEDLDRRDQRRRQREDVRNAMVDLYATAVGVSSAA</sequence>